<evidence type="ECO:0000256" key="7">
    <source>
        <dbReference type="ARBA" id="ARBA00022679"/>
    </source>
</evidence>
<dbReference type="PANTHER" id="PTHR24421">
    <property type="entry name" value="NITRATE/NITRITE SENSOR PROTEIN NARX-RELATED"/>
    <property type="match status" value="1"/>
</dbReference>
<evidence type="ECO:0000256" key="5">
    <source>
        <dbReference type="ARBA" id="ARBA00022490"/>
    </source>
</evidence>
<organism evidence="19 20">
    <name type="scientific">Tumebacillus lipolyticus</name>
    <dbReference type="NCBI Taxonomy" id="1280370"/>
    <lineage>
        <taxon>Bacteria</taxon>
        <taxon>Bacillati</taxon>
        <taxon>Bacillota</taxon>
        <taxon>Bacilli</taxon>
        <taxon>Bacillales</taxon>
        <taxon>Alicyclobacillaceae</taxon>
        <taxon>Tumebacillus</taxon>
    </lineage>
</organism>
<evidence type="ECO:0000256" key="10">
    <source>
        <dbReference type="ARBA" id="ARBA00022777"/>
    </source>
</evidence>
<dbReference type="Gene3D" id="3.30.450.20">
    <property type="entry name" value="PAS domain"/>
    <property type="match status" value="1"/>
</dbReference>
<comment type="catalytic activity">
    <reaction evidence="1 16">
        <text>ATP + protein L-histidine = ADP + protein N-phospho-L-histidine.</text>
        <dbReference type="EC" id="2.7.13.3"/>
    </reaction>
</comment>
<comment type="subcellular location">
    <subcellularLocation>
        <location evidence="3">Cytoplasm</location>
    </subcellularLocation>
</comment>
<keyword evidence="4" id="KW-0004">4Fe-4S</keyword>
<dbReference type="SUPFAM" id="SSF55874">
    <property type="entry name" value="ATPase domain of HSP90 chaperone/DNA topoisomerase II/histidine kinase"/>
    <property type="match status" value="1"/>
</dbReference>
<keyword evidence="9 16" id="KW-0547">Nucleotide-binding</keyword>
<keyword evidence="8" id="KW-0479">Metal-binding</keyword>
<evidence type="ECO:0000256" key="16">
    <source>
        <dbReference type="PIRNR" id="PIRNR037432"/>
    </source>
</evidence>
<dbReference type="Gene3D" id="3.30.565.10">
    <property type="entry name" value="Histidine kinase-like ATPase, C-terminal domain"/>
    <property type="match status" value="1"/>
</dbReference>
<name>A0ABW4ZX29_9BACL</name>
<keyword evidence="5" id="KW-0963">Cytoplasm</keyword>
<keyword evidence="10 16" id="KW-0418">Kinase</keyword>
<keyword evidence="20" id="KW-1185">Reference proteome</keyword>
<accession>A0ABW4ZX29</accession>
<evidence type="ECO:0000259" key="18">
    <source>
        <dbReference type="PROSITE" id="PS50112"/>
    </source>
</evidence>
<dbReference type="Pfam" id="PF02518">
    <property type="entry name" value="HATPase_c"/>
    <property type="match status" value="1"/>
</dbReference>
<proteinExistence type="predicted"/>
<evidence type="ECO:0000256" key="6">
    <source>
        <dbReference type="ARBA" id="ARBA00022553"/>
    </source>
</evidence>
<dbReference type="InterPro" id="IPR005467">
    <property type="entry name" value="His_kinase_dom"/>
</dbReference>
<dbReference type="InterPro" id="IPR000014">
    <property type="entry name" value="PAS"/>
</dbReference>
<dbReference type="PRINTS" id="PR00344">
    <property type="entry name" value="BCTRLSENSOR"/>
</dbReference>
<dbReference type="CDD" id="cd16917">
    <property type="entry name" value="HATPase_UhpB-NarQ-NarX-like"/>
    <property type="match status" value="1"/>
</dbReference>
<gene>
    <name evidence="19" type="ORF">ACFSOY_07845</name>
</gene>
<keyword evidence="11 16" id="KW-0067">ATP-binding</keyword>
<dbReference type="PANTHER" id="PTHR24421:SF10">
    <property type="entry name" value="NITRATE_NITRITE SENSOR PROTEIN NARQ"/>
    <property type="match status" value="1"/>
</dbReference>
<feature type="domain" description="PAS" evidence="18">
    <location>
        <begin position="10"/>
        <end position="55"/>
    </location>
</feature>
<dbReference type="InterPro" id="IPR035965">
    <property type="entry name" value="PAS-like_dom_sf"/>
</dbReference>
<dbReference type="InterPro" id="IPR017203">
    <property type="entry name" value="Sig_transdc_His_kinase_NreB"/>
</dbReference>
<dbReference type="PROSITE" id="PS50109">
    <property type="entry name" value="HIS_KIN"/>
    <property type="match status" value="1"/>
</dbReference>
<dbReference type="InterPro" id="IPR036890">
    <property type="entry name" value="HATPase_C_sf"/>
</dbReference>
<keyword evidence="7 16" id="KW-0808">Transferase</keyword>
<dbReference type="NCBIfam" id="TIGR00229">
    <property type="entry name" value="sensory_box"/>
    <property type="match status" value="1"/>
</dbReference>
<dbReference type="PROSITE" id="PS50112">
    <property type="entry name" value="PAS"/>
    <property type="match status" value="1"/>
</dbReference>
<comment type="cofactor">
    <cofactor evidence="2">
        <name>[4Fe-4S] cluster</name>
        <dbReference type="ChEBI" id="CHEBI:49883"/>
    </cofactor>
</comment>
<evidence type="ECO:0000256" key="3">
    <source>
        <dbReference type="ARBA" id="ARBA00004496"/>
    </source>
</evidence>
<dbReference type="Gene3D" id="1.20.5.1930">
    <property type="match status" value="1"/>
</dbReference>
<dbReference type="EC" id="2.7.13.3" evidence="16"/>
<dbReference type="RefSeq" id="WP_386045414.1">
    <property type="nucleotide sequence ID" value="NZ_JBHUIO010000005.1"/>
</dbReference>
<evidence type="ECO:0000256" key="9">
    <source>
        <dbReference type="ARBA" id="ARBA00022741"/>
    </source>
</evidence>
<evidence type="ECO:0000256" key="2">
    <source>
        <dbReference type="ARBA" id="ARBA00001966"/>
    </source>
</evidence>
<evidence type="ECO:0000256" key="11">
    <source>
        <dbReference type="ARBA" id="ARBA00022840"/>
    </source>
</evidence>
<dbReference type="Pfam" id="PF13426">
    <property type="entry name" value="PAS_9"/>
    <property type="match status" value="1"/>
</dbReference>
<evidence type="ECO:0000256" key="12">
    <source>
        <dbReference type="ARBA" id="ARBA00023004"/>
    </source>
</evidence>
<evidence type="ECO:0000256" key="8">
    <source>
        <dbReference type="ARBA" id="ARBA00022723"/>
    </source>
</evidence>
<dbReference type="SUPFAM" id="SSF55785">
    <property type="entry name" value="PYP-like sensor domain (PAS domain)"/>
    <property type="match status" value="1"/>
</dbReference>
<comment type="function">
    <text evidence="15">Member of the two-component regulatory system NreB/NreC involved in the control of dissimilatory nitrate/nitrite reduction in response to oxygen. NreB functions as a direct oxygen sensor histidine kinase which is autophosphorylated, in the absence of oxygen, probably at the conserved histidine residue, and transfers its phosphate group probably to a conserved aspartate residue of NreC. NreB/NreC activates the expression of the nitrate (narGHJI) and nitrite (nir) reductase operons, as well as the putative nitrate transporter gene narT.</text>
</comment>
<evidence type="ECO:0000256" key="1">
    <source>
        <dbReference type="ARBA" id="ARBA00000085"/>
    </source>
</evidence>
<dbReference type="CDD" id="cd00130">
    <property type="entry name" value="PAS"/>
    <property type="match status" value="1"/>
</dbReference>
<dbReference type="SMART" id="SM00387">
    <property type="entry name" value="HATPase_c"/>
    <property type="match status" value="1"/>
</dbReference>
<dbReference type="GO" id="GO:0005524">
    <property type="term" value="F:ATP binding"/>
    <property type="evidence" value="ECO:0007669"/>
    <property type="project" value="UniProtKB-KW"/>
</dbReference>
<comment type="caution">
    <text evidence="19">The sequence shown here is derived from an EMBL/GenBank/DDBJ whole genome shotgun (WGS) entry which is preliminary data.</text>
</comment>
<dbReference type="EMBL" id="JBHUIO010000005">
    <property type="protein sequence ID" value="MFD2169904.1"/>
    <property type="molecule type" value="Genomic_DNA"/>
</dbReference>
<keyword evidence="6" id="KW-0597">Phosphoprotein</keyword>
<dbReference type="InterPro" id="IPR004358">
    <property type="entry name" value="Sig_transdc_His_kin-like_C"/>
</dbReference>
<keyword evidence="13 16" id="KW-0902">Two-component regulatory system</keyword>
<dbReference type="InterPro" id="IPR003594">
    <property type="entry name" value="HATPase_dom"/>
</dbReference>
<dbReference type="PIRSF" id="PIRSF037432">
    <property type="entry name" value="STHK_NreB"/>
    <property type="match status" value="1"/>
</dbReference>
<dbReference type="Proteomes" id="UP001597343">
    <property type="component" value="Unassembled WGS sequence"/>
</dbReference>
<dbReference type="InterPro" id="IPR011712">
    <property type="entry name" value="Sig_transdc_His_kin_sub3_dim/P"/>
</dbReference>
<keyword evidence="14" id="KW-0411">Iron-sulfur</keyword>
<evidence type="ECO:0000313" key="20">
    <source>
        <dbReference type="Proteomes" id="UP001597343"/>
    </source>
</evidence>
<keyword evidence="12" id="KW-0408">Iron</keyword>
<protein>
    <recommendedName>
        <fullName evidence="16">Sensor histidine kinase</fullName>
        <ecNumber evidence="16">2.7.13.3</ecNumber>
    </recommendedName>
</protein>
<dbReference type="Pfam" id="PF07730">
    <property type="entry name" value="HisKA_3"/>
    <property type="match status" value="1"/>
</dbReference>
<evidence type="ECO:0000256" key="13">
    <source>
        <dbReference type="ARBA" id="ARBA00023012"/>
    </source>
</evidence>
<evidence type="ECO:0000313" key="19">
    <source>
        <dbReference type="EMBL" id="MFD2169904.1"/>
    </source>
</evidence>
<evidence type="ECO:0000259" key="17">
    <source>
        <dbReference type="PROSITE" id="PS50109"/>
    </source>
</evidence>
<reference evidence="20" key="1">
    <citation type="journal article" date="2019" name="Int. J. Syst. Evol. Microbiol.">
        <title>The Global Catalogue of Microorganisms (GCM) 10K type strain sequencing project: providing services to taxonomists for standard genome sequencing and annotation.</title>
        <authorList>
            <consortium name="The Broad Institute Genomics Platform"/>
            <consortium name="The Broad Institute Genome Sequencing Center for Infectious Disease"/>
            <person name="Wu L."/>
            <person name="Ma J."/>
        </authorList>
    </citation>
    <scope>NUCLEOTIDE SEQUENCE [LARGE SCALE GENOMIC DNA]</scope>
    <source>
        <strain evidence="20">CGMCC 1.13574</strain>
    </source>
</reference>
<evidence type="ECO:0000256" key="14">
    <source>
        <dbReference type="ARBA" id="ARBA00023014"/>
    </source>
</evidence>
<evidence type="ECO:0000256" key="15">
    <source>
        <dbReference type="ARBA" id="ARBA00024827"/>
    </source>
</evidence>
<dbReference type="InterPro" id="IPR050482">
    <property type="entry name" value="Sensor_HK_TwoCompSys"/>
</dbReference>
<evidence type="ECO:0000256" key="4">
    <source>
        <dbReference type="ARBA" id="ARBA00022485"/>
    </source>
</evidence>
<feature type="domain" description="Histidine kinase" evidence="17">
    <location>
        <begin position="257"/>
        <end position="347"/>
    </location>
</feature>
<dbReference type="SMART" id="SM00091">
    <property type="entry name" value="PAS"/>
    <property type="match status" value="1"/>
</dbReference>
<sequence>MKNLLLPQQTSSFLESLFQNVSDAILVIDKSGTIIAVNKSFERLSGYAAEELIDRINLCQVCIGMATCSEEMTCVECFAHRQKMPAFEMFVRAKGGEEFPVAASSTRLPDEGLGALVLILRDITEQQRVERERHQRQLTNYVIQAQEEERKRISRDLHDGIGQALYSILVGLRVVNQLRLEDTVMQHLDEVKQLTSRTLEEVKNLSVELRPSALDDLGLVPAVRSYLKRFEQTFGIESELTVIGSRRRYHSAVETALYRILQEAMTNSAKYADTDQIYVTLEDQDEQIRLTVVDRGAGFDPEHLRIKGTGLGLFGMRERANLLGGAVAIDSAPGKGTTIDVTIPLDERGGPKHDRSIVDRR</sequence>